<accession>A0AAE8Y4E4</accession>
<protein>
    <submittedName>
        <fullName evidence="2">Uncharacterized protein</fullName>
    </submittedName>
</protein>
<evidence type="ECO:0000313" key="2">
    <source>
        <dbReference type="EMBL" id="UCR74918.1"/>
    </source>
</evidence>
<gene>
    <name evidence="2" type="ORF">Fifi44_00049</name>
</gene>
<proteinExistence type="predicted"/>
<feature type="region of interest" description="Disordered" evidence="1">
    <location>
        <begin position="110"/>
        <end position="130"/>
    </location>
</feature>
<reference evidence="2 3" key="1">
    <citation type="submission" date="2021-09" db="EMBL/GenBank/DDBJ databases">
        <title>Complete genome sequence of Fifi44.</title>
        <authorList>
            <person name="Kim S.G."/>
            <person name="Park J."/>
            <person name="Roh E."/>
        </authorList>
    </citation>
    <scope>NUCLEOTIDE SEQUENCE [LARGE SCALE GENOMIC DNA]</scope>
</reference>
<keyword evidence="3" id="KW-1185">Reference proteome</keyword>
<name>A0AAE8Y4E4_9CAUD</name>
<organism evidence="2 3">
    <name type="scientific">Erwinia phage Fifi44</name>
    <dbReference type="NCBI Taxonomy" id="2876597"/>
    <lineage>
        <taxon>Viruses</taxon>
        <taxon>Duplodnaviria</taxon>
        <taxon>Heunggongvirae</taxon>
        <taxon>Uroviricota</taxon>
        <taxon>Caudoviricetes</taxon>
        <taxon>Chaseviridae</taxon>
        <taxon>Cleopatravirinae</taxon>
        <taxon>Fifivirus</taxon>
        <taxon>Fifivirus fifi44</taxon>
    </lineage>
</organism>
<evidence type="ECO:0000256" key="1">
    <source>
        <dbReference type="SAM" id="MobiDB-lite"/>
    </source>
</evidence>
<sequence length="130" mass="14259">MNNLNHTSTGLVGGDFIKFLKYLFDDTFEIDATPGKHSSSNVTLGVEVNLEVAIDMVDEFQLPIAAADLVGTWAMDASSDYSWGIEWSMVDCAYRVEQVTETKIVTSWKPVQDAKPATKESVPAQPASKK</sequence>
<dbReference type="EMBL" id="OK073976">
    <property type="protein sequence ID" value="UCR74918.1"/>
    <property type="molecule type" value="Genomic_DNA"/>
</dbReference>
<dbReference type="Proteomes" id="UP000827644">
    <property type="component" value="Segment"/>
</dbReference>
<evidence type="ECO:0000313" key="3">
    <source>
        <dbReference type="Proteomes" id="UP000827644"/>
    </source>
</evidence>